<organism evidence="7 8">
    <name type="scientific">Dermabacter jinjuensis</name>
    <dbReference type="NCBI Taxonomy" id="1667168"/>
    <lineage>
        <taxon>Bacteria</taxon>
        <taxon>Bacillati</taxon>
        <taxon>Actinomycetota</taxon>
        <taxon>Actinomycetes</taxon>
        <taxon>Micrococcales</taxon>
        <taxon>Dermabacteraceae</taxon>
        <taxon>Dermabacter</taxon>
    </lineage>
</organism>
<evidence type="ECO:0000256" key="3">
    <source>
        <dbReference type="ARBA" id="ARBA00022723"/>
    </source>
</evidence>
<dbReference type="EMBL" id="CP023482">
    <property type="protein sequence ID" value="ATH95943.1"/>
    <property type="molecule type" value="Genomic_DNA"/>
</dbReference>
<dbReference type="NCBIfam" id="TIGR00633">
    <property type="entry name" value="xth"/>
    <property type="match status" value="1"/>
</dbReference>
<dbReference type="Proteomes" id="UP000815698">
    <property type="component" value="Chromosome"/>
</dbReference>
<proteinExistence type="inferred from homology"/>
<accession>A0ABN5DLE9</accession>
<comment type="similarity">
    <text evidence="2">Belongs to the DNA repair enzymes AP/ExoA family.</text>
</comment>
<protein>
    <submittedName>
        <fullName evidence="7">Exodeoxyribonuclease III</fullName>
    </submittedName>
</protein>
<dbReference type="InterPro" id="IPR037493">
    <property type="entry name" value="ExoIII-like"/>
</dbReference>
<evidence type="ECO:0000256" key="2">
    <source>
        <dbReference type="ARBA" id="ARBA00007092"/>
    </source>
</evidence>
<dbReference type="InterPro" id="IPR036691">
    <property type="entry name" value="Endo/exonu/phosph_ase_sf"/>
</dbReference>
<dbReference type="PANTHER" id="PTHR43250:SF2">
    <property type="entry name" value="EXODEOXYRIBONUCLEASE III"/>
    <property type="match status" value="1"/>
</dbReference>
<comment type="cofactor">
    <cofactor evidence="1">
        <name>Mg(2+)</name>
        <dbReference type="ChEBI" id="CHEBI:18420"/>
    </cofactor>
</comment>
<dbReference type="PROSITE" id="PS51435">
    <property type="entry name" value="AP_NUCLEASE_F1_4"/>
    <property type="match status" value="1"/>
</dbReference>
<evidence type="ECO:0000259" key="6">
    <source>
        <dbReference type="Pfam" id="PF03372"/>
    </source>
</evidence>
<name>A0ABN5DLE9_9MICO</name>
<dbReference type="InterPro" id="IPR005135">
    <property type="entry name" value="Endo/exonuclease/phosphatase"/>
</dbReference>
<dbReference type="InterPro" id="IPR004808">
    <property type="entry name" value="AP_endonuc_1"/>
</dbReference>
<gene>
    <name evidence="7" type="ORF">COP05_01675</name>
</gene>
<evidence type="ECO:0000256" key="4">
    <source>
        <dbReference type="ARBA" id="ARBA00022801"/>
    </source>
</evidence>
<evidence type="ECO:0000256" key="1">
    <source>
        <dbReference type="ARBA" id="ARBA00001946"/>
    </source>
</evidence>
<feature type="domain" description="Endonuclease/exonuclease/phosphatase" evidence="6">
    <location>
        <begin position="4"/>
        <end position="270"/>
    </location>
</feature>
<dbReference type="Pfam" id="PF03372">
    <property type="entry name" value="Exo_endo_phos"/>
    <property type="match status" value="1"/>
</dbReference>
<evidence type="ECO:0000256" key="5">
    <source>
        <dbReference type="ARBA" id="ARBA00022842"/>
    </source>
</evidence>
<keyword evidence="3" id="KW-0479">Metal-binding</keyword>
<dbReference type="Gene3D" id="3.60.10.10">
    <property type="entry name" value="Endonuclease/exonuclease/phosphatase"/>
    <property type="match status" value="1"/>
</dbReference>
<sequence>MRIATWNINSLRARMPRLLEVIDTRNIDVIALQEIKAKPEQLDLSGLTERGFEVAAHGFNQWNGVAIASRVGLREVRREIPSIPAWGEGDDGVVEARAIGAVVGDASSDCAPLELWSLYVPNGRELDNPHYPYKLAWLEAVRNYAASRLDVGGPGEAPGEDSATLFAGDFNVAPTDADVWDMTVFEGKTHVSGPERDAIAALENAGYADLTRDWLDAPGTYTYWDYKGLKFAKKQGMRIDFMFGSPAVRAATTGAMIDLAERAQKSTSDHAPVIVDVEL</sequence>
<reference evidence="7 8" key="1">
    <citation type="journal article" date="2016" name="Int. J. Syst. Evol. Microbiol.">
        <title>Dermabacter jinjuensis sp. nov., a novel species of the genus Dermabacter isolated from a clinical specimen.</title>
        <authorList>
            <person name="Park Y.K."/>
            <person name="Lee K.M."/>
            <person name="Lee W.K."/>
            <person name="Cho M.J."/>
            <person name="Lee H.S."/>
            <person name="Cho Y.G."/>
            <person name="Lee Y.C."/>
            <person name="Lee W.K."/>
            <person name="Seong W.K."/>
            <person name="Hwang K.J."/>
        </authorList>
    </citation>
    <scope>NUCLEOTIDE SEQUENCE [LARGE SCALE GENOMIC DNA]</scope>
    <source>
        <strain evidence="7 8">32T</strain>
    </source>
</reference>
<dbReference type="PANTHER" id="PTHR43250">
    <property type="entry name" value="EXODEOXYRIBONUCLEASE III"/>
    <property type="match status" value="1"/>
</dbReference>
<evidence type="ECO:0000313" key="8">
    <source>
        <dbReference type="Proteomes" id="UP000815698"/>
    </source>
</evidence>
<keyword evidence="5" id="KW-0460">Magnesium</keyword>
<dbReference type="SUPFAM" id="SSF56219">
    <property type="entry name" value="DNase I-like"/>
    <property type="match status" value="1"/>
</dbReference>
<keyword evidence="8" id="KW-1185">Reference proteome</keyword>
<keyword evidence="4" id="KW-0378">Hydrolase</keyword>
<evidence type="ECO:0000313" key="7">
    <source>
        <dbReference type="EMBL" id="ATH95943.1"/>
    </source>
</evidence>
<dbReference type="RefSeq" id="WP_096882478.1">
    <property type="nucleotide sequence ID" value="NZ_CP023482.1"/>
</dbReference>